<dbReference type="EnsemblMetazoa" id="XM_020007758.1">
    <property type="protein sequence ID" value="XP_019863317.1"/>
    <property type="gene ID" value="LOC109592264"/>
</dbReference>
<dbReference type="GeneID" id="109592264"/>
<dbReference type="CDD" id="cd01670">
    <property type="entry name" value="Death"/>
    <property type="match status" value="1"/>
</dbReference>
<organism evidence="2 3">
    <name type="scientific">Amphimedon queenslandica</name>
    <name type="common">Sponge</name>
    <dbReference type="NCBI Taxonomy" id="400682"/>
    <lineage>
        <taxon>Eukaryota</taxon>
        <taxon>Metazoa</taxon>
        <taxon>Porifera</taxon>
        <taxon>Demospongiae</taxon>
        <taxon>Heteroscleromorpha</taxon>
        <taxon>Haplosclerida</taxon>
        <taxon>Niphatidae</taxon>
        <taxon>Amphimedon</taxon>
    </lineage>
</organism>
<sequence>MSLARDDIKKAIIEAIMIRSLGENAIPQEAFYCPCGNEQKHVLLITKSITGERMFTCTKDPTKHIDDDRSWIDWLDISKNDGQLTDSDTSTATVNELSLDDHNEVFGLLNNSITKWDVLGLKLDVRYTELDKIQTDCKDIDSCLMKMLAAWLKQSSGKGPPTYKQLVEALESMGEATLANEIKRSLSKRKGSKSDASASKRQCM</sequence>
<proteinExistence type="predicted"/>
<protein>
    <recommendedName>
        <fullName evidence="1">Death domain-containing protein</fullName>
    </recommendedName>
</protein>
<keyword evidence="3" id="KW-1185">Reference proteome</keyword>
<dbReference type="KEGG" id="aqu:109592264"/>
<dbReference type="Pfam" id="PF00531">
    <property type="entry name" value="Death"/>
    <property type="match status" value="1"/>
</dbReference>
<accession>A0AAN0K2E5</accession>
<dbReference type="Proteomes" id="UP000007879">
    <property type="component" value="Unassembled WGS sequence"/>
</dbReference>
<dbReference type="SMART" id="SM00005">
    <property type="entry name" value="DEATH"/>
    <property type="match status" value="1"/>
</dbReference>
<evidence type="ECO:0000259" key="1">
    <source>
        <dbReference type="PROSITE" id="PS50017"/>
    </source>
</evidence>
<reference evidence="3" key="1">
    <citation type="journal article" date="2010" name="Nature">
        <title>The Amphimedon queenslandica genome and the evolution of animal complexity.</title>
        <authorList>
            <person name="Srivastava M."/>
            <person name="Simakov O."/>
            <person name="Chapman J."/>
            <person name="Fahey B."/>
            <person name="Gauthier M.E."/>
            <person name="Mitros T."/>
            <person name="Richards G.S."/>
            <person name="Conaco C."/>
            <person name="Dacre M."/>
            <person name="Hellsten U."/>
            <person name="Larroux C."/>
            <person name="Putnam N.H."/>
            <person name="Stanke M."/>
            <person name="Adamska M."/>
            <person name="Darling A."/>
            <person name="Degnan S.M."/>
            <person name="Oakley T.H."/>
            <person name="Plachetzki D.C."/>
            <person name="Zhai Y."/>
            <person name="Adamski M."/>
            <person name="Calcino A."/>
            <person name="Cummins S.F."/>
            <person name="Goodstein D.M."/>
            <person name="Harris C."/>
            <person name="Jackson D.J."/>
            <person name="Leys S.P."/>
            <person name="Shu S."/>
            <person name="Woodcroft B.J."/>
            <person name="Vervoort M."/>
            <person name="Kosik K.S."/>
            <person name="Manning G."/>
            <person name="Degnan B.M."/>
            <person name="Rokhsar D.S."/>
        </authorList>
    </citation>
    <scope>NUCLEOTIDE SEQUENCE [LARGE SCALE GENOMIC DNA]</scope>
</reference>
<dbReference type="SUPFAM" id="SSF47986">
    <property type="entry name" value="DEATH domain"/>
    <property type="match status" value="1"/>
</dbReference>
<dbReference type="InterPro" id="IPR000488">
    <property type="entry name" value="Death_dom"/>
</dbReference>
<name>A0AAN0K2E5_AMPQE</name>
<dbReference type="AlphaFoldDB" id="A0AAN0K2E5"/>
<dbReference type="InterPro" id="IPR011029">
    <property type="entry name" value="DEATH-like_dom_sf"/>
</dbReference>
<reference evidence="2" key="2">
    <citation type="submission" date="2024-06" db="UniProtKB">
        <authorList>
            <consortium name="EnsemblMetazoa"/>
        </authorList>
    </citation>
    <scope>IDENTIFICATION</scope>
</reference>
<evidence type="ECO:0000313" key="3">
    <source>
        <dbReference type="Proteomes" id="UP000007879"/>
    </source>
</evidence>
<dbReference type="RefSeq" id="XP_019863317.1">
    <property type="nucleotide sequence ID" value="XM_020007758.1"/>
</dbReference>
<dbReference type="PROSITE" id="PS50017">
    <property type="entry name" value="DEATH_DOMAIN"/>
    <property type="match status" value="1"/>
</dbReference>
<evidence type="ECO:0000313" key="2">
    <source>
        <dbReference type="EnsemblMetazoa" id="XP_019863317.1"/>
    </source>
</evidence>
<feature type="domain" description="Death" evidence="1">
    <location>
        <begin position="115"/>
        <end position="186"/>
    </location>
</feature>
<dbReference type="GO" id="GO:0007165">
    <property type="term" value="P:signal transduction"/>
    <property type="evidence" value="ECO:0007669"/>
    <property type="project" value="InterPro"/>
</dbReference>
<dbReference type="Gene3D" id="1.10.533.10">
    <property type="entry name" value="Death Domain, Fas"/>
    <property type="match status" value="1"/>
</dbReference>